<organism evidence="1">
    <name type="scientific">viral metagenome</name>
    <dbReference type="NCBI Taxonomy" id="1070528"/>
    <lineage>
        <taxon>unclassified sequences</taxon>
        <taxon>metagenomes</taxon>
        <taxon>organismal metagenomes</taxon>
    </lineage>
</organism>
<dbReference type="SUPFAM" id="SSF49899">
    <property type="entry name" value="Concanavalin A-like lectins/glucanases"/>
    <property type="match status" value="1"/>
</dbReference>
<dbReference type="Pfam" id="PF13385">
    <property type="entry name" value="Laminin_G_3"/>
    <property type="match status" value="1"/>
</dbReference>
<evidence type="ECO:0008006" key="2">
    <source>
        <dbReference type="Google" id="ProtNLM"/>
    </source>
</evidence>
<name>A0A6C0EUA2_9ZZZZ</name>
<dbReference type="Gene3D" id="2.60.120.200">
    <property type="match status" value="1"/>
</dbReference>
<dbReference type="EMBL" id="MN738927">
    <property type="protein sequence ID" value="QHT31919.1"/>
    <property type="molecule type" value="Genomic_DNA"/>
</dbReference>
<evidence type="ECO:0000313" key="1">
    <source>
        <dbReference type="EMBL" id="QHT31919.1"/>
    </source>
</evidence>
<protein>
    <recommendedName>
        <fullName evidence="2">Lectin/glucanase superfamily protein</fullName>
    </recommendedName>
</protein>
<dbReference type="InterPro" id="IPR013320">
    <property type="entry name" value="ConA-like_dom_sf"/>
</dbReference>
<reference evidence="1" key="1">
    <citation type="journal article" date="2020" name="Nature">
        <title>Giant virus diversity and host interactions through global metagenomics.</title>
        <authorList>
            <person name="Schulz F."/>
            <person name="Roux S."/>
            <person name="Paez-Espino D."/>
            <person name="Jungbluth S."/>
            <person name="Walsh D.A."/>
            <person name="Denef V.J."/>
            <person name="McMahon K.D."/>
            <person name="Konstantinidis K.T."/>
            <person name="Eloe-Fadrosh E.A."/>
            <person name="Kyrpides N.C."/>
            <person name="Woyke T."/>
        </authorList>
    </citation>
    <scope>NUCLEOTIDE SEQUENCE</scope>
    <source>
        <strain evidence="1">GVMAG-M-3300009155-48</strain>
    </source>
</reference>
<dbReference type="AlphaFoldDB" id="A0A6C0EUA2"/>
<accession>A0A6C0EUA2</accession>
<sequence>MSRRRTSLNSYRRAYGCCVVTTKYGDVPNNEPPAVPTIVTDGLIIRYEAGDTNSYSGSGNIWRNIGSGGSAYDASTNNLPTFSDASFNFGYSNITTVNGYLNYKYFNINRTNILGNILSNDFTYCAWIKTTNVGQGTDHFTLMYIISAEVPGDYRDYGFGIDSNGKLAYGDGLTNGSDTTIRSINSVNTGSWKFVCVTRQQSLGTICLYINGTLDSTGTCNKDLTGTPAGLYLSPNILIGAQSDSAGYTFGGSIRAIFGYSRVLTASEILNNFNVQRSSYGV</sequence>
<proteinExistence type="predicted"/>